<dbReference type="EMBL" id="PKPP01005134">
    <property type="protein sequence ID" value="PWA61312.1"/>
    <property type="molecule type" value="Genomic_DNA"/>
</dbReference>
<keyword evidence="1" id="KW-0520">NAD</keyword>
<sequence>MVILTEGFASSTPCLRELVKIIEYKEKLQDKYKINIVYHNCKPEMVVKQTENYEATFGKHEKLVKREVPKWKEALIKAVNLPGWDLERLANG</sequence>
<keyword evidence="4" id="KW-1185">Reference proteome</keyword>
<comment type="caution">
    <text evidence="3">The sequence shown here is derived from an EMBL/GenBank/DDBJ whole genome shotgun (WGS) entry which is preliminary data.</text>
</comment>
<gene>
    <name evidence="3" type="ORF">CTI12_AA223180</name>
</gene>
<dbReference type="InterPro" id="IPR035897">
    <property type="entry name" value="Toll_tir_struct_dom_sf"/>
</dbReference>
<proteinExistence type="predicted"/>
<evidence type="ECO:0000313" key="3">
    <source>
        <dbReference type="EMBL" id="PWA61312.1"/>
    </source>
</evidence>
<feature type="domain" description="TIR" evidence="2">
    <location>
        <begin position="2"/>
        <end position="88"/>
    </location>
</feature>
<dbReference type="InterPro" id="IPR000157">
    <property type="entry name" value="TIR_dom"/>
</dbReference>
<dbReference type="PANTHER" id="PTHR32009">
    <property type="entry name" value="TMV RESISTANCE PROTEIN N-LIKE"/>
    <property type="match status" value="1"/>
</dbReference>
<dbReference type="GO" id="GO:0007165">
    <property type="term" value="P:signal transduction"/>
    <property type="evidence" value="ECO:0007669"/>
    <property type="project" value="InterPro"/>
</dbReference>
<dbReference type="AlphaFoldDB" id="A0A2U1MJB6"/>
<dbReference type="SUPFAM" id="SSF52200">
    <property type="entry name" value="Toll/Interleukin receptor TIR domain"/>
    <property type="match status" value="1"/>
</dbReference>
<protein>
    <submittedName>
        <fullName evidence="3">Disease resistance protein (TIR-NBS-LRR class) family</fullName>
    </submittedName>
</protein>
<dbReference type="Gene3D" id="3.40.50.10140">
    <property type="entry name" value="Toll/interleukin-1 receptor homology (TIR) domain"/>
    <property type="match status" value="1"/>
</dbReference>
<organism evidence="3 4">
    <name type="scientific">Artemisia annua</name>
    <name type="common">Sweet wormwood</name>
    <dbReference type="NCBI Taxonomy" id="35608"/>
    <lineage>
        <taxon>Eukaryota</taxon>
        <taxon>Viridiplantae</taxon>
        <taxon>Streptophyta</taxon>
        <taxon>Embryophyta</taxon>
        <taxon>Tracheophyta</taxon>
        <taxon>Spermatophyta</taxon>
        <taxon>Magnoliopsida</taxon>
        <taxon>eudicotyledons</taxon>
        <taxon>Gunneridae</taxon>
        <taxon>Pentapetalae</taxon>
        <taxon>asterids</taxon>
        <taxon>campanulids</taxon>
        <taxon>Asterales</taxon>
        <taxon>Asteraceae</taxon>
        <taxon>Asteroideae</taxon>
        <taxon>Anthemideae</taxon>
        <taxon>Artemisiinae</taxon>
        <taxon>Artemisia</taxon>
    </lineage>
</organism>
<dbReference type="Pfam" id="PF01582">
    <property type="entry name" value="TIR"/>
    <property type="match status" value="1"/>
</dbReference>
<evidence type="ECO:0000259" key="2">
    <source>
        <dbReference type="Pfam" id="PF01582"/>
    </source>
</evidence>
<dbReference type="PANTHER" id="PTHR32009:SF106">
    <property type="entry name" value="TIR DOMAIN-CONTAINING PROTEIN"/>
    <property type="match status" value="1"/>
</dbReference>
<evidence type="ECO:0000313" key="4">
    <source>
        <dbReference type="Proteomes" id="UP000245207"/>
    </source>
</evidence>
<reference evidence="3 4" key="1">
    <citation type="journal article" date="2018" name="Mol. Plant">
        <title>The genome of Artemisia annua provides insight into the evolution of Asteraceae family and artemisinin biosynthesis.</title>
        <authorList>
            <person name="Shen Q."/>
            <person name="Zhang L."/>
            <person name="Liao Z."/>
            <person name="Wang S."/>
            <person name="Yan T."/>
            <person name="Shi P."/>
            <person name="Liu M."/>
            <person name="Fu X."/>
            <person name="Pan Q."/>
            <person name="Wang Y."/>
            <person name="Lv Z."/>
            <person name="Lu X."/>
            <person name="Zhang F."/>
            <person name="Jiang W."/>
            <person name="Ma Y."/>
            <person name="Chen M."/>
            <person name="Hao X."/>
            <person name="Li L."/>
            <person name="Tang Y."/>
            <person name="Lv G."/>
            <person name="Zhou Y."/>
            <person name="Sun X."/>
            <person name="Brodelius P.E."/>
            <person name="Rose J.K.C."/>
            <person name="Tang K."/>
        </authorList>
    </citation>
    <scope>NUCLEOTIDE SEQUENCE [LARGE SCALE GENOMIC DNA]</scope>
    <source>
        <strain evidence="4">cv. Huhao1</strain>
        <tissue evidence="3">Leaf</tissue>
    </source>
</reference>
<accession>A0A2U1MJB6</accession>
<name>A0A2U1MJB6_ARTAN</name>
<dbReference type="Proteomes" id="UP000245207">
    <property type="component" value="Unassembled WGS sequence"/>
</dbReference>
<evidence type="ECO:0000256" key="1">
    <source>
        <dbReference type="ARBA" id="ARBA00023027"/>
    </source>
</evidence>